<comment type="caution">
    <text evidence="1">The sequence shown here is derived from an EMBL/GenBank/DDBJ whole genome shotgun (WGS) entry which is preliminary data.</text>
</comment>
<dbReference type="EMBL" id="QDKG01000006">
    <property type="protein sequence ID" value="PVH24248.1"/>
    <property type="molecule type" value="Genomic_DNA"/>
</dbReference>
<dbReference type="OrthoDB" id="935812at2"/>
<dbReference type="RefSeq" id="WP_116776646.1">
    <property type="nucleotide sequence ID" value="NZ_QDKG01000006.1"/>
</dbReference>
<evidence type="ECO:0000313" key="2">
    <source>
        <dbReference type="Proteomes" id="UP000245627"/>
    </source>
</evidence>
<dbReference type="Proteomes" id="UP000245627">
    <property type="component" value="Unassembled WGS sequence"/>
</dbReference>
<organism evidence="1 2">
    <name type="scientific">Sphingobacterium corticibacter</name>
    <dbReference type="NCBI Taxonomy" id="2171749"/>
    <lineage>
        <taxon>Bacteria</taxon>
        <taxon>Pseudomonadati</taxon>
        <taxon>Bacteroidota</taxon>
        <taxon>Sphingobacteriia</taxon>
        <taxon>Sphingobacteriales</taxon>
        <taxon>Sphingobacteriaceae</taxon>
        <taxon>Sphingobacterium</taxon>
    </lineage>
</organism>
<evidence type="ECO:0000313" key="1">
    <source>
        <dbReference type="EMBL" id="PVH24248.1"/>
    </source>
</evidence>
<protein>
    <submittedName>
        <fullName evidence="1">Uncharacterized protein</fullName>
    </submittedName>
</protein>
<gene>
    <name evidence="1" type="ORF">DC487_14270</name>
</gene>
<proteinExistence type="predicted"/>
<reference evidence="1 2" key="1">
    <citation type="submission" date="2018-04" db="EMBL/GenBank/DDBJ databases">
        <title>Sphingobacterium cortibacter sp. nov.</title>
        <authorList>
            <person name="Li Y."/>
        </authorList>
    </citation>
    <scope>NUCLEOTIDE SEQUENCE [LARGE SCALE GENOMIC DNA]</scope>
    <source>
        <strain evidence="1 2">2c-3</strain>
    </source>
</reference>
<dbReference type="AlphaFoldDB" id="A0A2T8HFN2"/>
<sequence length="196" mass="22321">MRSILLFLLITINLNLFGQRITVDIAEINLCLKEVPSRTVTIGSTLARVKSTLGQPLKVDKYFYEMDDVWGDLIEYPGGTKLYFQEGKLASFDIGRFEESPITIGKYGESIKNPADLNRLYVTIPTFPANDAKLPQPYLYGKLKYAILRNRNIISDSSIHIFFNTFDDYNLVKNGFYGGMPPFVNESIRGIVLIRY</sequence>
<keyword evidence="2" id="KW-1185">Reference proteome</keyword>
<accession>A0A2T8HFN2</accession>
<name>A0A2T8HFN2_9SPHI</name>